<evidence type="ECO:0000256" key="12">
    <source>
        <dbReference type="ARBA" id="ARBA00082553"/>
    </source>
</evidence>
<dbReference type="InterPro" id="IPR011800">
    <property type="entry name" value="PAPS_reductase_CysH"/>
</dbReference>
<dbReference type="InterPro" id="IPR002500">
    <property type="entry name" value="PAPS_reduct_dom"/>
</dbReference>
<dbReference type="GO" id="GO:0004604">
    <property type="term" value="F:phosphoadenylyl-sulfate reductase (thioredoxin) activity"/>
    <property type="evidence" value="ECO:0007669"/>
    <property type="project" value="UniProtKB-EC"/>
</dbReference>
<sequence length="263" mass="29827">MPSAVEHKLSNTISQSQVDHWNKVLSYLTPQEVLKWSIVTFPNLFQTTAFGLTGLVILDMLSKLDPMEGLDNPSHPVDLVFVDTLYHFPQTLDLVDKVRQKYPSVKLHIFKPAGCETESDFKQKYGDELWVKDDMKYDYLAKVEPTQTAYKTLGIDAVFTGRRRSQGGARGSLPVVEIDKVSQVIKINPLASWDFKEVRDYVKANDVPYNDLLDLGYKSIGDWHSTQPVNEGEDERAGRWKGQAKTECGIHVTSKFAEFLQAK</sequence>
<proteinExistence type="inferred from homology"/>
<comment type="catalytic activity">
    <reaction evidence="9">
        <text>[thioredoxin]-disulfide + sulfite + adenosine 3',5'-bisphosphate + 2 H(+) = [thioredoxin]-dithiol + 3'-phosphoadenylyl sulfate</text>
        <dbReference type="Rhea" id="RHEA:11724"/>
        <dbReference type="Rhea" id="RHEA-COMP:10698"/>
        <dbReference type="Rhea" id="RHEA-COMP:10700"/>
        <dbReference type="ChEBI" id="CHEBI:15378"/>
        <dbReference type="ChEBI" id="CHEBI:17359"/>
        <dbReference type="ChEBI" id="CHEBI:29950"/>
        <dbReference type="ChEBI" id="CHEBI:50058"/>
        <dbReference type="ChEBI" id="CHEBI:58339"/>
        <dbReference type="ChEBI" id="CHEBI:58343"/>
        <dbReference type="EC" id="1.8.4.8"/>
    </reaction>
</comment>
<dbReference type="FunFam" id="3.40.50.620:FF:000151">
    <property type="entry name" value="Phosphoadenosine phosphosulfate reductase"/>
    <property type="match status" value="1"/>
</dbReference>
<dbReference type="NCBIfam" id="NF002537">
    <property type="entry name" value="PRK02090.1"/>
    <property type="match status" value="1"/>
</dbReference>
<evidence type="ECO:0000256" key="2">
    <source>
        <dbReference type="ARBA" id="ARBA00009732"/>
    </source>
</evidence>
<feature type="domain" description="Phosphoadenosine phosphosulphate reductase" evidence="13">
    <location>
        <begin position="44"/>
        <end position="228"/>
    </location>
</feature>
<keyword evidence="6" id="KW-0560">Oxidoreductase</keyword>
<dbReference type="OrthoDB" id="7869097at2759"/>
<dbReference type="InterPro" id="IPR014729">
    <property type="entry name" value="Rossmann-like_a/b/a_fold"/>
</dbReference>
<comment type="pathway">
    <text evidence="1">Sulfur metabolism; hydrogen sulfide biosynthesis; sulfite from sulfate: step 3/3.</text>
</comment>
<evidence type="ECO:0000256" key="1">
    <source>
        <dbReference type="ARBA" id="ARBA00004848"/>
    </source>
</evidence>
<dbReference type="AlphaFoldDB" id="W6MGB9"/>
<dbReference type="RefSeq" id="XP_022456530.1">
    <property type="nucleotide sequence ID" value="XM_022605021.1"/>
</dbReference>
<dbReference type="NCBIfam" id="TIGR02057">
    <property type="entry name" value="PAPS_reductase"/>
    <property type="match status" value="1"/>
</dbReference>
<accession>W6MGB9</accession>
<dbReference type="CDD" id="cd23945">
    <property type="entry name" value="PAPS_reductase"/>
    <property type="match status" value="1"/>
</dbReference>
<dbReference type="GO" id="GO:0019344">
    <property type="term" value="P:cysteine biosynthetic process"/>
    <property type="evidence" value="ECO:0007669"/>
    <property type="project" value="UniProtKB-KW"/>
</dbReference>
<dbReference type="GO" id="GO:0009086">
    <property type="term" value="P:methionine biosynthetic process"/>
    <property type="evidence" value="ECO:0007669"/>
    <property type="project" value="UniProtKB-KW"/>
</dbReference>
<comment type="similarity">
    <text evidence="2">Belongs to the PAPS reductase family. CysH subfamily.</text>
</comment>
<evidence type="ECO:0000256" key="3">
    <source>
        <dbReference type="ARBA" id="ARBA00013096"/>
    </source>
</evidence>
<reference evidence="14" key="1">
    <citation type="submission" date="2013-12" db="EMBL/GenBank/DDBJ databases">
        <authorList>
            <person name="Genoscope - CEA"/>
        </authorList>
    </citation>
    <scope>NUCLEOTIDE SEQUENCE</scope>
    <source>
        <strain evidence="14">CBS 1993</strain>
    </source>
</reference>
<evidence type="ECO:0000256" key="8">
    <source>
        <dbReference type="ARBA" id="ARBA00023192"/>
    </source>
</evidence>
<dbReference type="GO" id="GO:0005737">
    <property type="term" value="C:cytoplasm"/>
    <property type="evidence" value="ECO:0007669"/>
    <property type="project" value="TreeGrafter"/>
</dbReference>
<dbReference type="GO" id="GO:0019379">
    <property type="term" value="P:sulfate assimilation, phosphoadenylyl sulfate reduction by phosphoadenylyl-sulfate reductase (thioredoxin)"/>
    <property type="evidence" value="ECO:0007669"/>
    <property type="project" value="InterPro"/>
</dbReference>
<dbReference type="PANTHER" id="PTHR46509">
    <property type="entry name" value="PHOSPHOADENOSINE PHOSPHOSULFATE REDUCTASE"/>
    <property type="match status" value="1"/>
</dbReference>
<evidence type="ECO:0000256" key="9">
    <source>
        <dbReference type="ARBA" id="ARBA00052536"/>
    </source>
</evidence>
<dbReference type="EC" id="1.8.4.8" evidence="3"/>
<dbReference type="HOGENOM" id="CLU_044089_0_1_1"/>
<dbReference type="EMBL" id="HG793125">
    <property type="protein sequence ID" value="CDK24513.1"/>
    <property type="molecule type" value="Genomic_DNA"/>
</dbReference>
<evidence type="ECO:0000256" key="7">
    <source>
        <dbReference type="ARBA" id="ARBA00023167"/>
    </source>
</evidence>
<evidence type="ECO:0000256" key="11">
    <source>
        <dbReference type="ARBA" id="ARBA00082472"/>
    </source>
</evidence>
<dbReference type="HAMAP" id="MF_00063">
    <property type="entry name" value="CysH"/>
    <property type="match status" value="1"/>
</dbReference>
<evidence type="ECO:0000313" key="15">
    <source>
        <dbReference type="Proteomes" id="UP000019384"/>
    </source>
</evidence>
<organism evidence="14 15">
    <name type="scientific">Kuraishia capsulata CBS 1993</name>
    <dbReference type="NCBI Taxonomy" id="1382522"/>
    <lineage>
        <taxon>Eukaryota</taxon>
        <taxon>Fungi</taxon>
        <taxon>Dikarya</taxon>
        <taxon>Ascomycota</taxon>
        <taxon>Saccharomycotina</taxon>
        <taxon>Pichiomycetes</taxon>
        <taxon>Pichiales</taxon>
        <taxon>Pichiaceae</taxon>
        <taxon>Kuraishia</taxon>
    </lineage>
</organism>
<protein>
    <recommendedName>
        <fullName evidence="3">phosphoadenylyl-sulfate reductase (thioredoxin)</fullName>
        <ecNumber evidence="3">1.8.4.8</ecNumber>
    </recommendedName>
    <alternativeName>
        <fullName evidence="10">3'-phosphoadenylylsulfate reductase</fullName>
    </alternativeName>
    <alternativeName>
        <fullName evidence="12">PAPS reductase, thioredoxin dependent</fullName>
    </alternativeName>
    <alternativeName>
        <fullName evidence="11">PAdoPS reductase</fullName>
    </alternativeName>
</protein>
<keyword evidence="15" id="KW-1185">Reference proteome</keyword>
<reference evidence="14" key="2">
    <citation type="submission" date="2014-02" db="EMBL/GenBank/DDBJ databases">
        <title>Complete DNA sequence of /Kuraishia capsulata/ illustrates novel genomic features among budding yeasts (/Saccharomycotina/).</title>
        <authorList>
            <person name="Morales L."/>
            <person name="Noel B."/>
            <person name="Porcel B."/>
            <person name="Marcet-Houben M."/>
            <person name="Hullo M-F."/>
            <person name="Sacerdot C."/>
            <person name="Tekaia F."/>
            <person name="Leh-Louis V."/>
            <person name="Despons L."/>
            <person name="Khanna V."/>
            <person name="Aury J-M."/>
            <person name="Barbe V."/>
            <person name="Couloux A."/>
            <person name="Labadie K."/>
            <person name="Pelletier E."/>
            <person name="Souciet J-L."/>
            <person name="Boekhout T."/>
            <person name="Gabaldon T."/>
            <person name="Wincker P."/>
            <person name="Dujon B."/>
        </authorList>
    </citation>
    <scope>NUCLEOTIDE SEQUENCE</scope>
    <source>
        <strain evidence="14">CBS 1993</strain>
    </source>
</reference>
<evidence type="ECO:0000256" key="4">
    <source>
        <dbReference type="ARBA" id="ARBA00022605"/>
    </source>
</evidence>
<dbReference type="NCBIfam" id="TIGR00434">
    <property type="entry name" value="cysH"/>
    <property type="match status" value="1"/>
</dbReference>
<dbReference type="Proteomes" id="UP000019384">
    <property type="component" value="Unassembled WGS sequence"/>
</dbReference>
<gene>
    <name evidence="14" type="ORF">KUCA_T00000477001</name>
</gene>
<keyword evidence="4" id="KW-0028">Amino-acid biosynthesis</keyword>
<evidence type="ECO:0000256" key="10">
    <source>
        <dbReference type="ARBA" id="ARBA00078053"/>
    </source>
</evidence>
<evidence type="ECO:0000256" key="5">
    <source>
        <dbReference type="ARBA" id="ARBA00022857"/>
    </source>
</evidence>
<keyword evidence="8" id="KW-0198">Cysteine biosynthesis</keyword>
<keyword evidence="7" id="KW-0486">Methionine biosynthesis</keyword>
<dbReference type="STRING" id="1382522.W6MGB9"/>
<evidence type="ECO:0000256" key="6">
    <source>
        <dbReference type="ARBA" id="ARBA00023002"/>
    </source>
</evidence>
<dbReference type="SUPFAM" id="SSF52402">
    <property type="entry name" value="Adenine nucleotide alpha hydrolases-like"/>
    <property type="match status" value="1"/>
</dbReference>
<dbReference type="GeneID" id="34517918"/>
<dbReference type="Pfam" id="PF01507">
    <property type="entry name" value="PAPS_reduct"/>
    <property type="match status" value="1"/>
</dbReference>
<evidence type="ECO:0000313" key="14">
    <source>
        <dbReference type="EMBL" id="CDK24513.1"/>
    </source>
</evidence>
<dbReference type="Gene3D" id="3.40.50.620">
    <property type="entry name" value="HUPs"/>
    <property type="match status" value="1"/>
</dbReference>
<evidence type="ECO:0000259" key="13">
    <source>
        <dbReference type="Pfam" id="PF01507"/>
    </source>
</evidence>
<name>W6MGB9_9ASCO</name>
<dbReference type="PANTHER" id="PTHR46509:SF1">
    <property type="entry name" value="PHOSPHOADENOSINE PHOSPHOSULFATE REDUCTASE"/>
    <property type="match status" value="1"/>
</dbReference>
<dbReference type="PIRSF" id="PIRSF000857">
    <property type="entry name" value="PAPS_reductase"/>
    <property type="match status" value="1"/>
</dbReference>
<keyword evidence="5" id="KW-0521">NADP</keyword>
<dbReference type="InterPro" id="IPR004511">
    <property type="entry name" value="PAPS/APS_Rdtase"/>
</dbReference>